<sequence>MIRYIILLICVCVVLAQFKRGKPRRKSAKPRWDCTDIVDGLYIGDCLNFYRCKNETTEHLPCPGNLVVNERQMWCDYKDLVPPPCGTAPNCTGIIDGNYPDYTRKCQYYYTCLHDDFYGYTKCAANLLFNPEKNNCDWPFLVKPPCGDAAESVYPVKPDRVG</sequence>
<reference evidence="8 9" key="1">
    <citation type="journal article" date="2013" name="Nature">
        <title>Insights into bilaterian evolution from three spiralian genomes.</title>
        <authorList>
            <person name="Simakov O."/>
            <person name="Marletaz F."/>
            <person name="Cho S.J."/>
            <person name="Edsinger-Gonzales E."/>
            <person name="Havlak P."/>
            <person name="Hellsten U."/>
            <person name="Kuo D.H."/>
            <person name="Larsson T."/>
            <person name="Lv J."/>
            <person name="Arendt D."/>
            <person name="Savage R."/>
            <person name="Osoegawa K."/>
            <person name="de Jong P."/>
            <person name="Grimwood J."/>
            <person name="Chapman J.A."/>
            <person name="Shapiro H."/>
            <person name="Aerts A."/>
            <person name="Otillar R.P."/>
            <person name="Terry A.Y."/>
            <person name="Boore J.L."/>
            <person name="Grigoriev I.V."/>
            <person name="Lindberg D.R."/>
            <person name="Seaver E.C."/>
            <person name="Weisblat D.A."/>
            <person name="Putnam N.H."/>
            <person name="Rokhsar D.S."/>
        </authorList>
    </citation>
    <scope>NUCLEOTIDE SEQUENCE [LARGE SCALE GENOMIC DNA]</scope>
</reference>
<dbReference type="Proteomes" id="UP000030746">
    <property type="component" value="Unassembled WGS sequence"/>
</dbReference>
<dbReference type="SUPFAM" id="SSF57625">
    <property type="entry name" value="Invertebrate chitin-binding proteins"/>
    <property type="match status" value="2"/>
</dbReference>
<evidence type="ECO:0000256" key="4">
    <source>
        <dbReference type="ARBA" id="ARBA00023157"/>
    </source>
</evidence>
<dbReference type="RefSeq" id="XP_009045118.1">
    <property type="nucleotide sequence ID" value="XM_009046870.1"/>
</dbReference>
<feature type="chain" id="PRO_5004716934" description="Chitin-binding type-2 domain-containing protein" evidence="6">
    <location>
        <begin position="17"/>
        <end position="162"/>
    </location>
</feature>
<evidence type="ECO:0000313" key="9">
    <source>
        <dbReference type="Proteomes" id="UP000030746"/>
    </source>
</evidence>
<keyword evidence="3" id="KW-0677">Repeat</keyword>
<dbReference type="SMART" id="SM00494">
    <property type="entry name" value="ChtBD2"/>
    <property type="match status" value="2"/>
</dbReference>
<dbReference type="HOGENOM" id="CLU_126178_0_0_1"/>
<protein>
    <recommendedName>
        <fullName evidence="7">Chitin-binding type-2 domain-containing protein</fullName>
    </recommendedName>
</protein>
<evidence type="ECO:0000256" key="1">
    <source>
        <dbReference type="ARBA" id="ARBA00022669"/>
    </source>
</evidence>
<dbReference type="OMA" id="CKSYGVC"/>
<dbReference type="InterPro" id="IPR051940">
    <property type="entry name" value="Chitin_bind-dev_reg"/>
</dbReference>
<dbReference type="Pfam" id="PF01607">
    <property type="entry name" value="CBM_14"/>
    <property type="match status" value="2"/>
</dbReference>
<feature type="domain" description="Chitin-binding type-2" evidence="7">
    <location>
        <begin position="31"/>
        <end position="87"/>
    </location>
</feature>
<accession>V4BEF0</accession>
<keyword evidence="9" id="KW-1185">Reference proteome</keyword>
<dbReference type="CTD" id="20241619"/>
<gene>
    <name evidence="8" type="ORF">LOTGIDRAFT_171004</name>
</gene>
<keyword evidence="2 6" id="KW-0732">Signal</keyword>
<evidence type="ECO:0000256" key="2">
    <source>
        <dbReference type="ARBA" id="ARBA00022729"/>
    </source>
</evidence>
<dbReference type="PANTHER" id="PTHR23301">
    <property type="entry name" value="CHITIN BINDING PERITROPHIN-A"/>
    <property type="match status" value="1"/>
</dbReference>
<dbReference type="GO" id="GO:0008061">
    <property type="term" value="F:chitin binding"/>
    <property type="evidence" value="ECO:0007669"/>
    <property type="project" value="UniProtKB-KW"/>
</dbReference>
<dbReference type="GeneID" id="20241619"/>
<proteinExistence type="predicted"/>
<dbReference type="OrthoDB" id="6020543at2759"/>
<dbReference type="KEGG" id="lgi:LOTGIDRAFT_171004"/>
<keyword evidence="1" id="KW-0147">Chitin-binding</keyword>
<dbReference type="GO" id="GO:0005576">
    <property type="term" value="C:extracellular region"/>
    <property type="evidence" value="ECO:0007669"/>
    <property type="project" value="InterPro"/>
</dbReference>
<dbReference type="AlphaFoldDB" id="V4BEF0"/>
<dbReference type="InterPro" id="IPR002557">
    <property type="entry name" value="Chitin-bd_dom"/>
</dbReference>
<evidence type="ECO:0000313" key="8">
    <source>
        <dbReference type="EMBL" id="ESP04172.1"/>
    </source>
</evidence>
<evidence type="ECO:0000259" key="7">
    <source>
        <dbReference type="PROSITE" id="PS50940"/>
    </source>
</evidence>
<evidence type="ECO:0000256" key="5">
    <source>
        <dbReference type="ARBA" id="ARBA00023180"/>
    </source>
</evidence>
<keyword evidence="5" id="KW-0325">Glycoprotein</keyword>
<organism evidence="8 9">
    <name type="scientific">Lottia gigantea</name>
    <name type="common">Giant owl limpet</name>
    <dbReference type="NCBI Taxonomy" id="225164"/>
    <lineage>
        <taxon>Eukaryota</taxon>
        <taxon>Metazoa</taxon>
        <taxon>Spiralia</taxon>
        <taxon>Lophotrochozoa</taxon>
        <taxon>Mollusca</taxon>
        <taxon>Gastropoda</taxon>
        <taxon>Patellogastropoda</taxon>
        <taxon>Lottioidea</taxon>
        <taxon>Lottiidae</taxon>
        <taxon>Lottia</taxon>
    </lineage>
</organism>
<evidence type="ECO:0000256" key="3">
    <source>
        <dbReference type="ARBA" id="ARBA00022737"/>
    </source>
</evidence>
<name>V4BEF0_LOTGI</name>
<dbReference type="EMBL" id="KB199861">
    <property type="protein sequence ID" value="ESP04172.1"/>
    <property type="molecule type" value="Genomic_DNA"/>
</dbReference>
<dbReference type="Gene3D" id="2.170.140.10">
    <property type="entry name" value="Chitin binding domain"/>
    <property type="match status" value="2"/>
</dbReference>
<feature type="signal peptide" evidence="6">
    <location>
        <begin position="1"/>
        <end position="16"/>
    </location>
</feature>
<feature type="domain" description="Chitin-binding type-2" evidence="7">
    <location>
        <begin position="88"/>
        <end position="148"/>
    </location>
</feature>
<dbReference type="PROSITE" id="PS50940">
    <property type="entry name" value="CHIT_BIND_II"/>
    <property type="match status" value="2"/>
</dbReference>
<keyword evidence="4" id="KW-1015">Disulfide bond</keyword>
<evidence type="ECO:0000256" key="6">
    <source>
        <dbReference type="SAM" id="SignalP"/>
    </source>
</evidence>
<dbReference type="PANTHER" id="PTHR23301:SF0">
    <property type="entry name" value="CHITIN-BINDING TYPE-2 DOMAIN-CONTAINING PROTEIN-RELATED"/>
    <property type="match status" value="1"/>
</dbReference>
<dbReference type="InterPro" id="IPR036508">
    <property type="entry name" value="Chitin-bd_dom_sf"/>
</dbReference>